<evidence type="ECO:0000313" key="3">
    <source>
        <dbReference type="EMBL" id="CAG2160001.1"/>
    </source>
</evidence>
<protein>
    <submittedName>
        <fullName evidence="3">Alpha-ketoglutaric semialdehyde dehydrogenase 2</fullName>
        <ecNumber evidence="3">1.2.1.26</ecNumber>
    </submittedName>
</protein>
<proteinExistence type="predicted"/>
<dbReference type="InterPro" id="IPR016163">
    <property type="entry name" value="Ald_DH_C"/>
</dbReference>
<gene>
    <name evidence="3" type="ORF">LMG26411_07151</name>
</gene>
<dbReference type="PANTHER" id="PTHR43353:SF3">
    <property type="entry name" value="ALDEHYDE DEHYDROGENASE-RELATED"/>
    <property type="match status" value="1"/>
</dbReference>
<dbReference type="EMBL" id="CAJPVI010000069">
    <property type="protein sequence ID" value="CAG2160001.1"/>
    <property type="molecule type" value="Genomic_DNA"/>
</dbReference>
<dbReference type="Pfam" id="PF00171">
    <property type="entry name" value="Aldedh"/>
    <property type="match status" value="1"/>
</dbReference>
<dbReference type="GO" id="GO:0047533">
    <property type="term" value="F:2,5-dioxovalerate dehydrogenase (NADP+) activity"/>
    <property type="evidence" value="ECO:0007669"/>
    <property type="project" value="UniProtKB-EC"/>
</dbReference>
<dbReference type="InterPro" id="IPR016162">
    <property type="entry name" value="Ald_DH_N"/>
</dbReference>
<organism evidence="3 4">
    <name type="scientific">Cupriavidus numazuensis</name>
    <dbReference type="NCBI Taxonomy" id="221992"/>
    <lineage>
        <taxon>Bacteria</taxon>
        <taxon>Pseudomonadati</taxon>
        <taxon>Pseudomonadota</taxon>
        <taxon>Betaproteobacteria</taxon>
        <taxon>Burkholderiales</taxon>
        <taxon>Burkholderiaceae</taxon>
        <taxon>Cupriavidus</taxon>
    </lineage>
</organism>
<reference evidence="3 4" key="1">
    <citation type="submission" date="2021-03" db="EMBL/GenBank/DDBJ databases">
        <authorList>
            <person name="Peeters C."/>
        </authorList>
    </citation>
    <scope>NUCLEOTIDE SEQUENCE [LARGE SCALE GENOMIC DNA]</scope>
    <source>
        <strain evidence="3 4">LMG 26411</strain>
    </source>
</reference>
<keyword evidence="4" id="KW-1185">Reference proteome</keyword>
<dbReference type="Proteomes" id="UP000672657">
    <property type="component" value="Unassembled WGS sequence"/>
</dbReference>
<keyword evidence="1 3" id="KW-0560">Oxidoreductase</keyword>
<evidence type="ECO:0000313" key="4">
    <source>
        <dbReference type="Proteomes" id="UP000672657"/>
    </source>
</evidence>
<dbReference type="InterPro" id="IPR015590">
    <property type="entry name" value="Aldehyde_DH_dom"/>
</dbReference>
<dbReference type="InterPro" id="IPR044151">
    <property type="entry name" value="ALDH_KGSADH"/>
</dbReference>
<sequence>MRITGHMLIGQRSVSGTAGAFKAFSPALAADIEPAFGGAGPADVDQACRLAASSFARYRETTPETRASFLEAIATGIEGLGDALIDHAMAETALPRARLQGEQARTAGQLRLFAGVVRAGHWHGATLDTPLPYRTPLPRPDLRRRNVPLGPVAVFGASNFPLAFSVAGGDTASALAAGCPVVVKAHPAHPGTSELVGRVIQAAVAEYGLPEGTFSLLFGVGNDVGQALVGHPAIRAVGFTGSRAGGLALLRQAMARPLPIPVYAEMSSVNPVLLLPHALADRAEGIAREFVDSLVMGVGQFCTNPGLVIALEGEDCDRFEAEAGRTVQGKPAGTMLTPGIGRAYAAGVARLRAHEAVRSVATGESSSGACAATAHLFATDAASFLAFPELGEEIFGPCSLIVRCRSAADMAAVLDGLEGQLTATLQMAPADEALAAELLPRLEERAGRILVNGFPTGVEVSHAMVHGGPFPATSDGRSTSVGSAAIDRFLRPVCYQNFPSSLLPAALADFNPLALDRHVDGSLSPTSRRG</sequence>
<feature type="domain" description="Aldehyde dehydrogenase" evidence="2">
    <location>
        <begin position="23"/>
        <end position="468"/>
    </location>
</feature>
<dbReference type="SUPFAM" id="SSF53720">
    <property type="entry name" value="ALDH-like"/>
    <property type="match status" value="1"/>
</dbReference>
<name>A0ABM8TU38_9BURK</name>
<comment type="caution">
    <text evidence="3">The sequence shown here is derived from an EMBL/GenBank/DDBJ whole genome shotgun (WGS) entry which is preliminary data.</text>
</comment>
<evidence type="ECO:0000259" key="2">
    <source>
        <dbReference type="Pfam" id="PF00171"/>
    </source>
</evidence>
<dbReference type="PANTHER" id="PTHR43353">
    <property type="entry name" value="SUCCINATE-SEMIALDEHYDE DEHYDROGENASE, MITOCHONDRIAL"/>
    <property type="match status" value="1"/>
</dbReference>
<dbReference type="Gene3D" id="3.40.605.10">
    <property type="entry name" value="Aldehyde Dehydrogenase, Chain A, domain 1"/>
    <property type="match status" value="1"/>
</dbReference>
<dbReference type="CDD" id="cd07129">
    <property type="entry name" value="ALDH_KGSADH"/>
    <property type="match status" value="1"/>
</dbReference>
<dbReference type="RefSeq" id="WP_211957916.1">
    <property type="nucleotide sequence ID" value="NZ_CAJPVI010000069.1"/>
</dbReference>
<dbReference type="InterPro" id="IPR050740">
    <property type="entry name" value="Aldehyde_DH_Superfamily"/>
</dbReference>
<evidence type="ECO:0000256" key="1">
    <source>
        <dbReference type="ARBA" id="ARBA00023002"/>
    </source>
</evidence>
<dbReference type="InterPro" id="IPR016161">
    <property type="entry name" value="Ald_DH/histidinol_DH"/>
</dbReference>
<accession>A0ABM8TU38</accession>
<dbReference type="Gene3D" id="3.40.309.10">
    <property type="entry name" value="Aldehyde Dehydrogenase, Chain A, domain 2"/>
    <property type="match status" value="1"/>
</dbReference>
<dbReference type="EC" id="1.2.1.26" evidence="3"/>